<dbReference type="InterPro" id="IPR030230">
    <property type="entry name" value="Gpn1/Npa3/XAB1"/>
</dbReference>
<keyword evidence="8" id="KW-1185">Reference proteome</keyword>
<feature type="region of interest" description="Disordered" evidence="6">
    <location>
        <begin position="341"/>
        <end position="387"/>
    </location>
</feature>
<keyword evidence="5" id="KW-0963">Cytoplasm</keyword>
<feature type="compositionally biased region" description="Basic and acidic residues" evidence="6">
    <location>
        <begin position="292"/>
        <end position="310"/>
    </location>
</feature>
<evidence type="ECO:0000256" key="6">
    <source>
        <dbReference type="SAM" id="MobiDB-lite"/>
    </source>
</evidence>
<sequence length="387" mass="43349">MAEASGGEEVTTNSDDRIAKSDDTESHQEKPTCILCLGMAGSGKTTFVQRLTAHLYAQKETPYVVNLDPAVREVPYPANIDIRDSVNYKEVMKQYKLGPNGGIVTSLNLFATRFDQVMSFLDKKRSTDFKYAVFDTPGQIEVFTWSASGAIITEALASSFATIVVYIIDTARSTSPVTFMSNMLYACSILYKTKLPFIVVLNKTDIVDHNFAVEWMQDFEVFEEALAQDTSYMSSLTRSMSLVLDEFYQNLRTVGVSSVTGAGMDEFKKAVDDAVVEFETQYKPEYERLKKDKEEKARKEKEDQLKKVKQDLGAGKPVAMETNPTGAHALASMHATPFHISLGADLDSDDDEGTGEEFDEEEMKEHESFKRYLEKEKLKKQAGTDQE</sequence>
<dbReference type="PANTHER" id="PTHR21231">
    <property type="entry name" value="XPA-BINDING PROTEIN 1-RELATED"/>
    <property type="match status" value="1"/>
</dbReference>
<evidence type="ECO:0000256" key="3">
    <source>
        <dbReference type="ARBA" id="ARBA00022801"/>
    </source>
</evidence>
<dbReference type="PANTHER" id="PTHR21231:SF8">
    <property type="entry name" value="GPN-LOOP GTPASE 1"/>
    <property type="match status" value="1"/>
</dbReference>
<feature type="compositionally biased region" description="Acidic residues" evidence="6">
    <location>
        <begin position="346"/>
        <end position="362"/>
    </location>
</feature>
<keyword evidence="4 5" id="KW-0342">GTP-binding</keyword>
<dbReference type="EMBL" id="CALNXI010000001">
    <property type="protein sequence ID" value="CAH3013614.1"/>
    <property type="molecule type" value="Genomic_DNA"/>
</dbReference>
<gene>
    <name evidence="7" type="ORF">PEVE_00000046</name>
</gene>
<dbReference type="EC" id="3.6.5.-" evidence="5"/>
<comment type="caution">
    <text evidence="7">The sequence shown here is derived from an EMBL/GenBank/DDBJ whole genome shotgun (WGS) entry which is preliminary data.</text>
</comment>
<evidence type="ECO:0000256" key="5">
    <source>
        <dbReference type="RuleBase" id="RU365059"/>
    </source>
</evidence>
<protein>
    <recommendedName>
        <fullName evidence="5">GPN-loop GTPase</fullName>
        <ecNumber evidence="5">3.6.5.-</ecNumber>
    </recommendedName>
</protein>
<comment type="similarity">
    <text evidence="1 5">Belongs to the GPN-loop GTPase family.</text>
</comment>
<dbReference type="Pfam" id="PF03029">
    <property type="entry name" value="ATP_bind_1"/>
    <property type="match status" value="1"/>
</dbReference>
<keyword evidence="3 5" id="KW-0378">Hydrolase</keyword>
<feature type="region of interest" description="Disordered" evidence="6">
    <location>
        <begin position="1"/>
        <end position="26"/>
    </location>
</feature>
<dbReference type="Proteomes" id="UP001159427">
    <property type="component" value="Unassembled WGS sequence"/>
</dbReference>
<proteinExistence type="inferred from homology"/>
<dbReference type="Gene3D" id="3.40.50.300">
    <property type="entry name" value="P-loop containing nucleotide triphosphate hydrolases"/>
    <property type="match status" value="1"/>
</dbReference>
<dbReference type="InterPro" id="IPR004130">
    <property type="entry name" value="Gpn"/>
</dbReference>
<evidence type="ECO:0000256" key="2">
    <source>
        <dbReference type="ARBA" id="ARBA00022741"/>
    </source>
</evidence>
<feature type="compositionally biased region" description="Basic and acidic residues" evidence="6">
    <location>
        <begin position="363"/>
        <end position="379"/>
    </location>
</feature>
<comment type="function">
    <text evidence="5">Small GTPase required for proper nuclear import of RNA polymerase II (RNAPII). May act at an RNAP assembly step prior to nuclear import.</text>
</comment>
<dbReference type="InterPro" id="IPR027417">
    <property type="entry name" value="P-loop_NTPase"/>
</dbReference>
<feature type="region of interest" description="Disordered" evidence="6">
    <location>
        <begin position="292"/>
        <end position="318"/>
    </location>
</feature>
<evidence type="ECO:0000256" key="1">
    <source>
        <dbReference type="ARBA" id="ARBA00005290"/>
    </source>
</evidence>
<dbReference type="CDD" id="cd17870">
    <property type="entry name" value="GPN1"/>
    <property type="match status" value="1"/>
</dbReference>
<feature type="compositionally biased region" description="Basic and acidic residues" evidence="6">
    <location>
        <begin position="14"/>
        <end position="26"/>
    </location>
</feature>
<accession>A0ABN8L931</accession>
<dbReference type="SUPFAM" id="SSF52540">
    <property type="entry name" value="P-loop containing nucleoside triphosphate hydrolases"/>
    <property type="match status" value="1"/>
</dbReference>
<evidence type="ECO:0000313" key="7">
    <source>
        <dbReference type="EMBL" id="CAH3013614.1"/>
    </source>
</evidence>
<evidence type="ECO:0000256" key="4">
    <source>
        <dbReference type="ARBA" id="ARBA00023134"/>
    </source>
</evidence>
<comment type="subunit">
    <text evidence="5">Binds to RNA polymerase II.</text>
</comment>
<name>A0ABN8L931_9CNID</name>
<comment type="subcellular location">
    <subcellularLocation>
        <location evidence="5">Cytoplasm</location>
    </subcellularLocation>
    <subcellularLocation>
        <location evidence="5">Nucleus</location>
    </subcellularLocation>
</comment>
<reference evidence="7 8" key="1">
    <citation type="submission" date="2022-05" db="EMBL/GenBank/DDBJ databases">
        <authorList>
            <consortium name="Genoscope - CEA"/>
            <person name="William W."/>
        </authorList>
    </citation>
    <scope>NUCLEOTIDE SEQUENCE [LARGE SCALE GENOMIC DNA]</scope>
</reference>
<evidence type="ECO:0000313" key="8">
    <source>
        <dbReference type="Proteomes" id="UP001159427"/>
    </source>
</evidence>
<organism evidence="7 8">
    <name type="scientific">Porites evermanni</name>
    <dbReference type="NCBI Taxonomy" id="104178"/>
    <lineage>
        <taxon>Eukaryota</taxon>
        <taxon>Metazoa</taxon>
        <taxon>Cnidaria</taxon>
        <taxon>Anthozoa</taxon>
        <taxon>Hexacorallia</taxon>
        <taxon>Scleractinia</taxon>
        <taxon>Fungiina</taxon>
        <taxon>Poritidae</taxon>
        <taxon>Porites</taxon>
    </lineage>
</organism>
<keyword evidence="2 5" id="KW-0547">Nucleotide-binding</keyword>